<protein>
    <recommendedName>
        <fullName evidence="3">Type II secretion system protein N</fullName>
    </recommendedName>
    <alternativeName>
        <fullName evidence="10">General secretion pathway protein N</fullName>
    </alternativeName>
</protein>
<gene>
    <name evidence="11" type="ORF">LDJ79_09225</name>
</gene>
<dbReference type="InterPro" id="IPR022792">
    <property type="entry name" value="T2SS_protein-GspN"/>
</dbReference>
<sequence length="250" mass="27341">MRKTIALVSLLVVVFFASVIAHLPATVTLNYLPLPRQLKIDGVSGTVWRGKAEQVRWLSYDLGGVNWDVHLASLLTGKVAVSTRFGQGSEMNVRGRGLVGIDFGGPFAESLLISIPAHQVSSYIRQPVDLSGQIELTLRDYHYAVPWCSTAKGALAWTKGALSSPVGAVNLGQVIADVTCKDNHIEVKGNQGNQEVSSEFSATLEANRRYQAQAWFKPGSDFPKELGDLLKHLPNPDGQGRYHFQQQGRF</sequence>
<comment type="caution">
    <text evidence="11">The sequence shown here is derived from an EMBL/GenBank/DDBJ whole genome shotgun (WGS) entry which is preliminary data.</text>
</comment>
<evidence type="ECO:0000256" key="5">
    <source>
        <dbReference type="ARBA" id="ARBA00022475"/>
    </source>
</evidence>
<keyword evidence="4" id="KW-0813">Transport</keyword>
<proteinExistence type="inferred from homology"/>
<evidence type="ECO:0000256" key="9">
    <source>
        <dbReference type="ARBA" id="ARBA00023136"/>
    </source>
</evidence>
<evidence type="ECO:0000256" key="8">
    <source>
        <dbReference type="ARBA" id="ARBA00022927"/>
    </source>
</evidence>
<evidence type="ECO:0000256" key="6">
    <source>
        <dbReference type="ARBA" id="ARBA00022519"/>
    </source>
</evidence>
<keyword evidence="5" id="KW-1003">Cell membrane</keyword>
<evidence type="ECO:0000313" key="12">
    <source>
        <dbReference type="Proteomes" id="UP001199044"/>
    </source>
</evidence>
<keyword evidence="9" id="KW-0472">Membrane</keyword>
<dbReference type="Proteomes" id="UP001199044">
    <property type="component" value="Unassembled WGS sequence"/>
</dbReference>
<name>A0ABS7YKS6_9VIBR</name>
<accession>A0ABS7YKS6</accession>
<evidence type="ECO:0000256" key="7">
    <source>
        <dbReference type="ARBA" id="ARBA00022692"/>
    </source>
</evidence>
<keyword evidence="12" id="KW-1185">Reference proteome</keyword>
<keyword evidence="7" id="KW-0812">Transmembrane</keyword>
<evidence type="ECO:0000256" key="3">
    <source>
        <dbReference type="ARBA" id="ARBA00021563"/>
    </source>
</evidence>
<keyword evidence="6" id="KW-0997">Cell inner membrane</keyword>
<evidence type="ECO:0000256" key="2">
    <source>
        <dbReference type="ARBA" id="ARBA00007208"/>
    </source>
</evidence>
<evidence type="ECO:0000256" key="4">
    <source>
        <dbReference type="ARBA" id="ARBA00022448"/>
    </source>
</evidence>
<evidence type="ECO:0000256" key="1">
    <source>
        <dbReference type="ARBA" id="ARBA00004533"/>
    </source>
</evidence>
<organism evidence="11 12">
    <name type="scientific">Vibrio tritonius</name>
    <dbReference type="NCBI Taxonomy" id="1435069"/>
    <lineage>
        <taxon>Bacteria</taxon>
        <taxon>Pseudomonadati</taxon>
        <taxon>Pseudomonadota</taxon>
        <taxon>Gammaproteobacteria</taxon>
        <taxon>Vibrionales</taxon>
        <taxon>Vibrionaceae</taxon>
        <taxon>Vibrio</taxon>
    </lineage>
</organism>
<evidence type="ECO:0000256" key="10">
    <source>
        <dbReference type="ARBA" id="ARBA00030772"/>
    </source>
</evidence>
<dbReference type="RefSeq" id="WP_225250365.1">
    <property type="nucleotide sequence ID" value="NZ_CP152307.1"/>
</dbReference>
<dbReference type="Pfam" id="PF01203">
    <property type="entry name" value="T2SSN"/>
    <property type="match status" value="1"/>
</dbReference>
<dbReference type="EMBL" id="JAIWIU010000055">
    <property type="protein sequence ID" value="MCA2016290.1"/>
    <property type="molecule type" value="Genomic_DNA"/>
</dbReference>
<reference evidence="12" key="1">
    <citation type="submission" date="2023-07" db="EMBL/GenBank/DDBJ databases">
        <title>Molecular identification of indigenous halophilic bacteria isolated from red sea cost, biodegradation of synthetic dyes and assessment of degraded metabolite toxicity.</title>
        <authorList>
            <person name="Chaieb K."/>
            <person name="Altayb H.N."/>
        </authorList>
    </citation>
    <scope>NUCLEOTIDE SEQUENCE [LARGE SCALE GENOMIC DNA]</scope>
    <source>
        <strain evidence="12">K20</strain>
    </source>
</reference>
<comment type="similarity">
    <text evidence="2">Belongs to the GSP N family.</text>
</comment>
<comment type="subcellular location">
    <subcellularLocation>
        <location evidence="1">Cell inner membrane</location>
    </subcellularLocation>
</comment>
<evidence type="ECO:0000313" key="11">
    <source>
        <dbReference type="EMBL" id="MCA2016290.1"/>
    </source>
</evidence>
<keyword evidence="8" id="KW-0653">Protein transport</keyword>